<gene>
    <name evidence="5" type="ORF">LCGC14_3090020</name>
</gene>
<dbReference type="PANTHER" id="PTHR30363:SF44">
    <property type="entry name" value="AGA OPERON TRANSCRIPTIONAL REPRESSOR-RELATED"/>
    <property type="match status" value="1"/>
</dbReference>
<dbReference type="Gene3D" id="1.10.10.10">
    <property type="entry name" value="Winged helix-like DNA-binding domain superfamily/Winged helix DNA-binding domain"/>
    <property type="match status" value="1"/>
</dbReference>
<keyword evidence="1" id="KW-0805">Transcription regulation</keyword>
<dbReference type="SUPFAM" id="SSF46785">
    <property type="entry name" value="Winged helix' DNA-binding domain"/>
    <property type="match status" value="1"/>
</dbReference>
<dbReference type="InterPro" id="IPR036390">
    <property type="entry name" value="WH_DNA-bd_sf"/>
</dbReference>
<dbReference type="Pfam" id="PF08220">
    <property type="entry name" value="HTH_DeoR"/>
    <property type="match status" value="1"/>
</dbReference>
<dbReference type="InterPro" id="IPR000485">
    <property type="entry name" value="AsnC-type_HTH_dom"/>
</dbReference>
<dbReference type="InterPro" id="IPR018356">
    <property type="entry name" value="Tscrpt_reg_HTH_DeoR_CS"/>
</dbReference>
<dbReference type="SMART" id="SM00420">
    <property type="entry name" value="HTH_DEOR"/>
    <property type="match status" value="1"/>
</dbReference>
<reference evidence="5" key="1">
    <citation type="journal article" date="2015" name="Nature">
        <title>Complex archaea that bridge the gap between prokaryotes and eukaryotes.</title>
        <authorList>
            <person name="Spang A."/>
            <person name="Saw J.H."/>
            <person name="Jorgensen S.L."/>
            <person name="Zaremba-Niedzwiedzka K."/>
            <person name="Martijn J."/>
            <person name="Lind A.E."/>
            <person name="van Eijk R."/>
            <person name="Schleper C."/>
            <person name="Guy L."/>
            <person name="Ettema T.J."/>
        </authorList>
    </citation>
    <scope>NUCLEOTIDE SEQUENCE</scope>
</reference>
<dbReference type="PRINTS" id="PR00033">
    <property type="entry name" value="HTHASNC"/>
</dbReference>
<organism evidence="5">
    <name type="scientific">marine sediment metagenome</name>
    <dbReference type="NCBI Taxonomy" id="412755"/>
    <lineage>
        <taxon>unclassified sequences</taxon>
        <taxon>metagenomes</taxon>
        <taxon>ecological metagenomes</taxon>
    </lineage>
</organism>
<evidence type="ECO:0000259" key="4">
    <source>
        <dbReference type="PROSITE" id="PS51000"/>
    </source>
</evidence>
<dbReference type="InterPro" id="IPR050313">
    <property type="entry name" value="Carb_Metab_HTH_regulators"/>
</dbReference>
<accession>A0A0F8Z1C4</accession>
<evidence type="ECO:0000256" key="3">
    <source>
        <dbReference type="ARBA" id="ARBA00023163"/>
    </source>
</evidence>
<dbReference type="GO" id="GO:0043565">
    <property type="term" value="F:sequence-specific DNA binding"/>
    <property type="evidence" value="ECO:0007669"/>
    <property type="project" value="InterPro"/>
</dbReference>
<evidence type="ECO:0000256" key="1">
    <source>
        <dbReference type="ARBA" id="ARBA00023015"/>
    </source>
</evidence>
<dbReference type="AlphaFoldDB" id="A0A0F8Z1C4"/>
<dbReference type="InterPro" id="IPR001034">
    <property type="entry name" value="DeoR_HTH"/>
</dbReference>
<feature type="domain" description="HTH deoR-type" evidence="4">
    <location>
        <begin position="3"/>
        <end position="58"/>
    </location>
</feature>
<dbReference type="GO" id="GO:0003700">
    <property type="term" value="F:DNA-binding transcription factor activity"/>
    <property type="evidence" value="ECO:0007669"/>
    <property type="project" value="InterPro"/>
</dbReference>
<keyword evidence="2" id="KW-0238">DNA-binding</keyword>
<proteinExistence type="predicted"/>
<dbReference type="PROSITE" id="PS00894">
    <property type="entry name" value="HTH_DEOR_1"/>
    <property type="match status" value="1"/>
</dbReference>
<dbReference type="PANTHER" id="PTHR30363">
    <property type="entry name" value="HTH-TYPE TRANSCRIPTIONAL REGULATOR SRLR-RELATED"/>
    <property type="match status" value="1"/>
</dbReference>
<protein>
    <recommendedName>
        <fullName evidence="4">HTH deoR-type domain-containing protein</fullName>
    </recommendedName>
</protein>
<evidence type="ECO:0000313" key="5">
    <source>
        <dbReference type="EMBL" id="KKK53911.1"/>
    </source>
</evidence>
<name>A0A0F8Z1C4_9ZZZZ</name>
<keyword evidence="3" id="KW-0804">Transcription</keyword>
<comment type="caution">
    <text evidence="5">The sequence shown here is derived from an EMBL/GenBank/DDBJ whole genome shotgun (WGS) entry which is preliminary data.</text>
</comment>
<sequence length="89" mass="10362">MFNEQRQEEILKVLREQGRVSVEELSKSLKVSPSTIRRDLEEMEGKGLLRRTHGGAIRERKERIRGNVARFCLSFHACQLNKLRGSLRV</sequence>
<dbReference type="EMBL" id="LAZR01066268">
    <property type="protein sequence ID" value="KKK53911.1"/>
    <property type="molecule type" value="Genomic_DNA"/>
</dbReference>
<dbReference type="PROSITE" id="PS51000">
    <property type="entry name" value="HTH_DEOR_2"/>
    <property type="match status" value="1"/>
</dbReference>
<dbReference type="InterPro" id="IPR036388">
    <property type="entry name" value="WH-like_DNA-bd_sf"/>
</dbReference>
<dbReference type="PRINTS" id="PR00037">
    <property type="entry name" value="HTHLACR"/>
</dbReference>
<evidence type="ECO:0000256" key="2">
    <source>
        <dbReference type="ARBA" id="ARBA00023125"/>
    </source>
</evidence>